<evidence type="ECO:0000256" key="3">
    <source>
        <dbReference type="SAM" id="SignalP"/>
    </source>
</evidence>
<protein>
    <submittedName>
        <fullName evidence="4">Uncharacterized protein</fullName>
    </submittedName>
</protein>
<name>D8TS66_VOLCA</name>
<feature type="region of interest" description="Disordered" evidence="2">
    <location>
        <begin position="1338"/>
        <end position="1392"/>
    </location>
</feature>
<feature type="region of interest" description="Disordered" evidence="2">
    <location>
        <begin position="1801"/>
        <end position="1820"/>
    </location>
</feature>
<feature type="compositionally biased region" description="Acidic residues" evidence="2">
    <location>
        <begin position="1223"/>
        <end position="1239"/>
    </location>
</feature>
<keyword evidence="1" id="KW-0945">Host-virus interaction</keyword>
<feature type="region of interest" description="Disordered" evidence="2">
    <location>
        <begin position="1173"/>
        <end position="1254"/>
    </location>
</feature>
<feature type="compositionally biased region" description="Pro residues" evidence="2">
    <location>
        <begin position="227"/>
        <end position="244"/>
    </location>
</feature>
<dbReference type="PANTHER" id="PTHR13037">
    <property type="entry name" value="FORMIN"/>
    <property type="match status" value="1"/>
</dbReference>
<dbReference type="GeneID" id="9623852"/>
<feature type="region of interest" description="Disordered" evidence="2">
    <location>
        <begin position="220"/>
        <end position="244"/>
    </location>
</feature>
<feature type="compositionally biased region" description="Low complexity" evidence="2">
    <location>
        <begin position="980"/>
        <end position="989"/>
    </location>
</feature>
<dbReference type="PANTHER" id="PTHR13037:SF24">
    <property type="entry name" value="POLYCOMB PROTEIN PCL-RELATED"/>
    <property type="match status" value="1"/>
</dbReference>
<dbReference type="KEGG" id="vcn:VOLCADRAFT_89568"/>
<evidence type="ECO:0000256" key="2">
    <source>
        <dbReference type="SAM" id="MobiDB-lite"/>
    </source>
</evidence>
<gene>
    <name evidence="4" type="ORF">VOLCADRAFT_89568</name>
</gene>
<feature type="compositionally biased region" description="Low complexity" evidence="2">
    <location>
        <begin position="1004"/>
        <end position="1014"/>
    </location>
</feature>
<evidence type="ECO:0000256" key="1">
    <source>
        <dbReference type="ARBA" id="ARBA00022581"/>
    </source>
</evidence>
<feature type="region of interest" description="Disordered" evidence="2">
    <location>
        <begin position="1090"/>
        <end position="1144"/>
    </location>
</feature>
<feature type="region of interest" description="Disordered" evidence="2">
    <location>
        <begin position="1592"/>
        <end position="1617"/>
    </location>
</feature>
<dbReference type="RefSeq" id="XP_002949147.1">
    <property type="nucleotide sequence ID" value="XM_002949101.1"/>
</dbReference>
<dbReference type="EMBL" id="GL378334">
    <property type="protein sequence ID" value="EFJ49640.1"/>
    <property type="molecule type" value="Genomic_DNA"/>
</dbReference>
<feature type="region of interest" description="Disordered" evidence="2">
    <location>
        <begin position="169"/>
        <end position="188"/>
    </location>
</feature>
<feature type="compositionally biased region" description="Basic and acidic residues" evidence="2">
    <location>
        <begin position="1338"/>
        <end position="1350"/>
    </location>
</feature>
<keyword evidence="3" id="KW-0732">Signal</keyword>
<reference evidence="4 5" key="1">
    <citation type="journal article" date="2010" name="Science">
        <title>Genomic analysis of organismal complexity in the multicellular green alga Volvox carteri.</title>
        <authorList>
            <person name="Prochnik S.E."/>
            <person name="Umen J."/>
            <person name="Nedelcu A.M."/>
            <person name="Hallmann A."/>
            <person name="Miller S.M."/>
            <person name="Nishii I."/>
            <person name="Ferris P."/>
            <person name="Kuo A."/>
            <person name="Mitros T."/>
            <person name="Fritz-Laylin L.K."/>
            <person name="Hellsten U."/>
            <person name="Chapman J."/>
            <person name="Simakov O."/>
            <person name="Rensing S.A."/>
            <person name="Terry A."/>
            <person name="Pangilinan J."/>
            <person name="Kapitonov V."/>
            <person name="Jurka J."/>
            <person name="Salamov A."/>
            <person name="Shapiro H."/>
            <person name="Schmutz J."/>
            <person name="Grimwood J."/>
            <person name="Lindquist E."/>
            <person name="Lucas S."/>
            <person name="Grigoriev I.V."/>
            <person name="Schmitt R."/>
            <person name="Kirk D."/>
            <person name="Rokhsar D.S."/>
        </authorList>
    </citation>
    <scope>NUCLEOTIDE SEQUENCE [LARGE SCALE GENOMIC DNA]</scope>
    <source>
        <strain evidence="5">f. Nagariensis / Eve</strain>
    </source>
</reference>
<feature type="compositionally biased region" description="Low complexity" evidence="2">
    <location>
        <begin position="540"/>
        <end position="561"/>
    </location>
</feature>
<feature type="compositionally biased region" description="Pro residues" evidence="2">
    <location>
        <begin position="1507"/>
        <end position="1517"/>
    </location>
</feature>
<dbReference type="Proteomes" id="UP000001058">
    <property type="component" value="Unassembled WGS sequence"/>
</dbReference>
<evidence type="ECO:0000313" key="5">
    <source>
        <dbReference type="Proteomes" id="UP000001058"/>
    </source>
</evidence>
<feature type="compositionally biased region" description="Polar residues" evidence="2">
    <location>
        <begin position="679"/>
        <end position="688"/>
    </location>
</feature>
<feature type="compositionally biased region" description="Low complexity" evidence="2">
    <location>
        <begin position="692"/>
        <end position="710"/>
    </location>
</feature>
<feature type="region of interest" description="Disordered" evidence="2">
    <location>
        <begin position="1442"/>
        <end position="1470"/>
    </location>
</feature>
<dbReference type="InParanoid" id="D8TS66"/>
<sequence>MQALSWLGMLHVLSGQHAAKAHNDPDVTQHGGPACTRIGDGAAAAAADTSTASPYALTEAVHRPHLQRLIDTTQNATRDALVSGSARPHGGVLQDSDGAAGGHTRNNDPWVMAPQRGERQLLQPPSPPLPPQTDQPFQLLQHFDFHDDAEFTFPSGTFTKSTELQFLLSPPPSLSGRNAASSPPSRPRVREALLPELASPPGTPFVLEPLSAAPVPRTVGAAAAPDTAPPSQPPGAPWPLRPEAPPAEVTTAEALPGSLPYTSAAVQPLQLPPQGQAQPPPPRLPPLSSSGSFERSGEMHHQRQLGATEEVLTDNHIATANTATALNGAARELPAQVSEPSPLQPQLHPLLLLDAASLGEGWTPSRSLLSAPGGEGPSLESLPSVLSLQLPVLSPGGPLLDLNLIRRMYGFVPGSPTPGFTSPRPLPMPAPAHVSTSGRRGPETTPAAATDELMDASVQPDGRDTLSRPMSHGAADSSVVPMAAYGGGGDGAAAAAERSGCGPGNMTANGAGGGSGGGGGSVAADLAALLGGTVWQDGFPTTDAATTAPPQRQPSLQLPAPTSAPPPPLQISRMPSNRVLSLPAVFSLPHLPSDWFRSSAGLASPAALIGAPGVAGDAGDVGAPSDGGGVSLSGRLRSGLEFSSLYLSTLCLTAIEGLLVEAPARRVYAVQGAVRQPSLQPERGTTSLRGDAAAAAAAATPGHTAAPSAARRPKLGSCLRHPAAAAAAAAAAAPAAPNGAATSPSANLEAGTGGRGVPLVPGTGDGDRGPAAATIKDSPGNGLERSSYMPYQGLRQRRKAPTDADSGTEASACKRQRRHDVTPSRPPRPSLPSALALEAGAAPPMEPPGDSAAPAATVSAGPVAAAAAAAAEITTTRGKVADEDAAVDALMPGAAGAGDKPGATATAAGDGNTDAVVMVTMPSLGSPLPAFLRLPSLLLTSPSGTGDLLPSFSSILNSPQPQTALLSVSRGADRDGGSDSGAAAAAATALPPPSTPPAEGVTTAAASSEIARSAEGLRNHSSGRTPAAGDVGAREGQAGGPPPTTPRAPPAAGTAAAAAEVPRLLVTCHAAVVPPTPCYRYPDGRLGPGTLRLMPGMSPVMASRPPVQPPHPPPPPPPLPAPQPSQPPPSPASRPLPRPDQSNGLLYRQNGAEVLDTVVDPVGTGVRNSCTTGGAPVAAASGQLPRQATGPRGTDRRGTGGGAPNHLGGVATLPSAREGKDDPEVEEEEMEEEEEEEGGLQDHAAGQLAGSWPFGGEAALPAAAAVAAGGGLPKGGNGGGSPNEAVFGGAPGGLFDGGSNKTWLPGRGYAGSGAPAAAVPAEIGAGYGTAFQARAARPDFRDGHNPRDDGPWQEAQLETRTSAARPLPPSVLSTPLDAAPEPPVSPPGSLQNLLPVRRRSCRLQERAARGVGGGVQGQQPCAKRTCTETVRAACAATGPRVSVEPAARAQARQGSRSVTGDGGDEVSAVTGEGGFQGATAASALIAAAALAAAFETGSEVTTSIEPRAPPSAPPSPASPRLLGSRDVEAGGTPAAPPLAAAAAAAELYKAGSASSPAGPVSTATSKEGGYGAGPSAPHFISVAPVAAGAMGPGVAEAREPGSTAPEERPTGRPPASMIEDAMTAPRPLPPLEGMSAVTAGGAAFMPRAMLLSPGGRSRGEPRTYGSPYREADGSRPGWAQRARSPERHGGRSVTGTACSASDDDLVAAAASTDPRVATEQDLMADEALEEAIGGNDHVDGGNGGNGDRGWSGVGSIVRRLFASPLAPEEPPASLASVNPVGQSGRQSLEIVDRDTRAVGVRTLPRPPRQPEAAAMPTSQQLQTGLYDRRVATAAGPSCPVAASAVTCPAEAGDGNAASGRWPRPALSWEAAAAVTAPVPAAAVSGNGGRLPGDGGDKGVYARDRADLCDNGVWLARGCSTEGCNGIQVGLG</sequence>
<feature type="region of interest" description="Disordered" evidence="2">
    <location>
        <begin position="270"/>
        <end position="304"/>
    </location>
</feature>
<feature type="region of interest" description="Disordered" evidence="2">
    <location>
        <begin position="1501"/>
        <end position="1534"/>
    </location>
</feature>
<keyword evidence="5" id="KW-1185">Reference proteome</keyword>
<feature type="region of interest" description="Disordered" evidence="2">
    <location>
        <begin position="419"/>
        <end position="452"/>
    </location>
</feature>
<proteinExistence type="predicted"/>
<feature type="region of interest" description="Disordered" evidence="2">
    <location>
        <begin position="538"/>
        <end position="574"/>
    </location>
</feature>
<feature type="region of interest" description="Disordered" evidence="2">
    <location>
        <begin position="967"/>
        <end position="1056"/>
    </location>
</feature>
<feature type="region of interest" description="Disordered" evidence="2">
    <location>
        <begin position="736"/>
        <end position="833"/>
    </location>
</feature>
<feature type="chain" id="PRO_5003123817" evidence="3">
    <location>
        <begin position="22"/>
        <end position="1931"/>
    </location>
</feature>
<organism evidence="5">
    <name type="scientific">Volvox carteri f. nagariensis</name>
    <dbReference type="NCBI Taxonomy" id="3068"/>
    <lineage>
        <taxon>Eukaryota</taxon>
        <taxon>Viridiplantae</taxon>
        <taxon>Chlorophyta</taxon>
        <taxon>core chlorophytes</taxon>
        <taxon>Chlorophyceae</taxon>
        <taxon>CS clade</taxon>
        <taxon>Chlamydomonadales</taxon>
        <taxon>Volvocaceae</taxon>
        <taxon>Volvox</taxon>
    </lineage>
</organism>
<feature type="region of interest" description="Disordered" evidence="2">
    <location>
        <begin position="1651"/>
        <end position="1698"/>
    </location>
</feature>
<evidence type="ECO:0000313" key="4">
    <source>
        <dbReference type="EMBL" id="EFJ49640.1"/>
    </source>
</evidence>
<feature type="compositionally biased region" description="Pro residues" evidence="2">
    <location>
        <begin position="1106"/>
        <end position="1138"/>
    </location>
</feature>
<feature type="compositionally biased region" description="Pro residues" evidence="2">
    <location>
        <begin position="1040"/>
        <end position="1049"/>
    </location>
</feature>
<feature type="region of interest" description="Disordered" evidence="2">
    <location>
        <begin position="679"/>
        <end position="713"/>
    </location>
</feature>
<feature type="region of interest" description="Disordered" evidence="2">
    <location>
        <begin position="81"/>
        <end position="111"/>
    </location>
</feature>
<accession>D8TS66</accession>
<feature type="signal peptide" evidence="3">
    <location>
        <begin position="1"/>
        <end position="21"/>
    </location>
</feature>